<evidence type="ECO:0000313" key="3">
    <source>
        <dbReference type="Proteomes" id="UP001302321"/>
    </source>
</evidence>
<organism evidence="2 3">
    <name type="scientific">Triangularia setosa</name>
    <dbReference type="NCBI Taxonomy" id="2587417"/>
    <lineage>
        <taxon>Eukaryota</taxon>
        <taxon>Fungi</taxon>
        <taxon>Dikarya</taxon>
        <taxon>Ascomycota</taxon>
        <taxon>Pezizomycotina</taxon>
        <taxon>Sordariomycetes</taxon>
        <taxon>Sordariomycetidae</taxon>
        <taxon>Sordariales</taxon>
        <taxon>Podosporaceae</taxon>
        <taxon>Triangularia</taxon>
    </lineage>
</organism>
<name>A0AAN6WFI4_9PEZI</name>
<sequence>MEWTKTQYNTLYETWVPYLEDLYLRYFTRDNKASYTTKENLDKTKVTGISQVDTLQDNLHSTASSQLGQDGLGRPVGDLLSSEGINRLERKGKDEQGGYLPGGNSNNPVSGAGNTLVGGVVEGGKTVGNGVVDGGRAAGGWLGFGGRKEQQQK</sequence>
<dbReference type="EMBL" id="MU866092">
    <property type="protein sequence ID" value="KAK4180930.1"/>
    <property type="molecule type" value="Genomic_DNA"/>
</dbReference>
<comment type="caution">
    <text evidence="2">The sequence shown here is derived from an EMBL/GenBank/DDBJ whole genome shotgun (WGS) entry which is preliminary data.</text>
</comment>
<keyword evidence="3" id="KW-1185">Reference proteome</keyword>
<feature type="compositionally biased region" description="Basic and acidic residues" evidence="1">
    <location>
        <begin position="86"/>
        <end position="96"/>
    </location>
</feature>
<gene>
    <name evidence="2" type="ORF">QBC36DRAFT_228459</name>
</gene>
<dbReference type="AlphaFoldDB" id="A0AAN6WFI4"/>
<evidence type="ECO:0000313" key="2">
    <source>
        <dbReference type="EMBL" id="KAK4180930.1"/>
    </source>
</evidence>
<protein>
    <submittedName>
        <fullName evidence="2">Uncharacterized protein</fullName>
    </submittedName>
</protein>
<accession>A0AAN6WFI4</accession>
<evidence type="ECO:0000256" key="1">
    <source>
        <dbReference type="SAM" id="MobiDB-lite"/>
    </source>
</evidence>
<reference evidence="2" key="2">
    <citation type="submission" date="2023-05" db="EMBL/GenBank/DDBJ databases">
        <authorList>
            <consortium name="Lawrence Berkeley National Laboratory"/>
            <person name="Steindorff A."/>
            <person name="Hensen N."/>
            <person name="Bonometti L."/>
            <person name="Westerberg I."/>
            <person name="Brannstrom I.O."/>
            <person name="Guillou S."/>
            <person name="Cros-Aarteil S."/>
            <person name="Calhoun S."/>
            <person name="Haridas S."/>
            <person name="Kuo A."/>
            <person name="Mondo S."/>
            <person name="Pangilinan J."/>
            <person name="Riley R."/>
            <person name="Labutti K."/>
            <person name="Andreopoulos B."/>
            <person name="Lipzen A."/>
            <person name="Chen C."/>
            <person name="Yanf M."/>
            <person name="Daum C."/>
            <person name="Ng V."/>
            <person name="Clum A."/>
            <person name="Ohm R."/>
            <person name="Martin F."/>
            <person name="Silar P."/>
            <person name="Natvig D."/>
            <person name="Lalanne C."/>
            <person name="Gautier V."/>
            <person name="Ament-Velasquez S.L."/>
            <person name="Kruys A."/>
            <person name="Hutchinson M.I."/>
            <person name="Powell A.J."/>
            <person name="Barry K."/>
            <person name="Miller A.N."/>
            <person name="Grigoriev I.V."/>
            <person name="Debuchy R."/>
            <person name="Gladieux P."/>
            <person name="Thoren M.H."/>
            <person name="Johannesson H."/>
        </authorList>
    </citation>
    <scope>NUCLEOTIDE SEQUENCE</scope>
    <source>
        <strain evidence="2">CBS 892.96</strain>
    </source>
</reference>
<reference evidence="2" key="1">
    <citation type="journal article" date="2023" name="Mol. Phylogenet. Evol.">
        <title>Genome-scale phylogeny and comparative genomics of the fungal order Sordariales.</title>
        <authorList>
            <person name="Hensen N."/>
            <person name="Bonometti L."/>
            <person name="Westerberg I."/>
            <person name="Brannstrom I.O."/>
            <person name="Guillou S."/>
            <person name="Cros-Aarteil S."/>
            <person name="Calhoun S."/>
            <person name="Haridas S."/>
            <person name="Kuo A."/>
            <person name="Mondo S."/>
            <person name="Pangilinan J."/>
            <person name="Riley R."/>
            <person name="LaButti K."/>
            <person name="Andreopoulos B."/>
            <person name="Lipzen A."/>
            <person name="Chen C."/>
            <person name="Yan M."/>
            <person name="Daum C."/>
            <person name="Ng V."/>
            <person name="Clum A."/>
            <person name="Steindorff A."/>
            <person name="Ohm R.A."/>
            <person name="Martin F."/>
            <person name="Silar P."/>
            <person name="Natvig D.O."/>
            <person name="Lalanne C."/>
            <person name="Gautier V."/>
            <person name="Ament-Velasquez S.L."/>
            <person name="Kruys A."/>
            <person name="Hutchinson M.I."/>
            <person name="Powell A.J."/>
            <person name="Barry K."/>
            <person name="Miller A.N."/>
            <person name="Grigoriev I.V."/>
            <person name="Debuchy R."/>
            <person name="Gladieux P."/>
            <person name="Hiltunen Thoren M."/>
            <person name="Johannesson H."/>
        </authorList>
    </citation>
    <scope>NUCLEOTIDE SEQUENCE</scope>
    <source>
        <strain evidence="2">CBS 892.96</strain>
    </source>
</reference>
<feature type="compositionally biased region" description="Polar residues" evidence="1">
    <location>
        <begin position="103"/>
        <end position="113"/>
    </location>
</feature>
<proteinExistence type="predicted"/>
<feature type="region of interest" description="Disordered" evidence="1">
    <location>
        <begin position="61"/>
        <end position="115"/>
    </location>
</feature>
<dbReference type="Proteomes" id="UP001302321">
    <property type="component" value="Unassembled WGS sequence"/>
</dbReference>